<dbReference type="EMBL" id="CP071249">
    <property type="protein sequence ID" value="UUF06334.1"/>
    <property type="molecule type" value="Genomic_DNA"/>
</dbReference>
<dbReference type="Gene3D" id="3.60.10.10">
    <property type="entry name" value="Endonuclease/exonuclease/phosphatase"/>
    <property type="match status" value="1"/>
</dbReference>
<keyword evidence="4" id="KW-0255">Endonuclease</keyword>
<name>A0A9Q9CEP4_9FIRM</name>
<dbReference type="RefSeq" id="WP_055306062.1">
    <property type="nucleotide sequence ID" value="NZ_CP071249.1"/>
</dbReference>
<sequence length="264" mass="30404">MKLLTLNCHAWQEENQIEKIQHLAQVIKEKQYDVIALQEVMQLIDTTTSEKVKQDNYAVVLLSELMKLGVNDYKFVWDLAHIGFDIYEEGLAILTRCEINNAKSFLVTKSDDIKNFRTRRVIGLEIMHENQPVTVYSCHLGWYHDEEEPFQGQVNELVAQLNPNHLNIVMGDFNNDANIRDEGYDYLLSKGLIDTYKVANINDEGMTVEGKIDGWSDNKKDLRIDLVLTNQPVRVKSSHVIFNGKNKEVVSDHFGVEVELELTH</sequence>
<dbReference type="EMBL" id="CP071250">
    <property type="protein sequence ID" value="UUF07564.1"/>
    <property type="molecule type" value="Genomic_DNA"/>
</dbReference>
<reference evidence="4 5" key="1">
    <citation type="submission" date="2021-03" db="EMBL/GenBank/DDBJ databases">
        <title>Comparative Genomics and Metabolomics in the genus Turicibacter.</title>
        <authorList>
            <person name="Maki J."/>
            <person name="Looft T."/>
        </authorList>
    </citation>
    <scope>NUCLEOTIDE SEQUENCE</scope>
    <source>
        <strain evidence="4">ISU324</strain>
        <strain evidence="3 5">MMM721</strain>
    </source>
</reference>
<proteinExistence type="predicted"/>
<evidence type="ECO:0000313" key="3">
    <source>
        <dbReference type="EMBL" id="UUF06334.1"/>
    </source>
</evidence>
<dbReference type="Proteomes" id="UP001058016">
    <property type="component" value="Chromosome"/>
</dbReference>
<dbReference type="AlphaFoldDB" id="A0A9Q9CEP4"/>
<evidence type="ECO:0000313" key="6">
    <source>
        <dbReference type="Proteomes" id="UP001058072"/>
    </source>
</evidence>
<evidence type="ECO:0000259" key="2">
    <source>
        <dbReference type="Pfam" id="PF03372"/>
    </source>
</evidence>
<dbReference type="InterPro" id="IPR036691">
    <property type="entry name" value="Endo/exonu/phosph_ase_sf"/>
</dbReference>
<dbReference type="Proteomes" id="UP001058072">
    <property type="component" value="Chromosome"/>
</dbReference>
<dbReference type="SUPFAM" id="SSF56219">
    <property type="entry name" value="DNase I-like"/>
    <property type="match status" value="1"/>
</dbReference>
<dbReference type="CDD" id="cd09079">
    <property type="entry name" value="RgfB-like"/>
    <property type="match status" value="1"/>
</dbReference>
<dbReference type="InterPro" id="IPR005135">
    <property type="entry name" value="Endo/exonuclease/phosphatase"/>
</dbReference>
<accession>A0A9Q9CEP4</accession>
<dbReference type="PANTHER" id="PTHR15822:SF23">
    <property type="entry name" value="ENDONUCLEASE_EXONUCLEASE_PHOSPHATASE FAMILY PROTEIN"/>
    <property type="match status" value="1"/>
</dbReference>
<gene>
    <name evidence="3" type="ORF">J0J69_01715</name>
    <name evidence="4" type="ORF">J0J70_07950</name>
</gene>
<dbReference type="GO" id="GO:0016787">
    <property type="term" value="F:hydrolase activity"/>
    <property type="evidence" value="ECO:0007669"/>
    <property type="project" value="UniProtKB-KW"/>
</dbReference>
<evidence type="ECO:0000313" key="4">
    <source>
        <dbReference type="EMBL" id="UUF07564.1"/>
    </source>
</evidence>
<organism evidence="4 6">
    <name type="scientific">Turicibacter bilis</name>
    <dbReference type="NCBI Taxonomy" id="2735723"/>
    <lineage>
        <taxon>Bacteria</taxon>
        <taxon>Bacillati</taxon>
        <taxon>Bacillota</taxon>
        <taxon>Erysipelotrichia</taxon>
        <taxon>Erysipelotrichales</taxon>
        <taxon>Turicibacteraceae</taxon>
        <taxon>Turicibacter</taxon>
    </lineage>
</organism>
<keyword evidence="5" id="KW-1185">Reference proteome</keyword>
<dbReference type="Pfam" id="PF03372">
    <property type="entry name" value="Exo_endo_phos"/>
    <property type="match status" value="1"/>
</dbReference>
<dbReference type="PANTHER" id="PTHR15822">
    <property type="entry name" value="TRAF AND TNF RECEPTOR-ASSOCIATED PROTEIN"/>
    <property type="match status" value="1"/>
</dbReference>
<keyword evidence="1" id="KW-0378">Hydrolase</keyword>
<feature type="domain" description="Endonuclease/exonuclease/phosphatase" evidence="2">
    <location>
        <begin position="20"/>
        <end position="253"/>
    </location>
</feature>
<protein>
    <submittedName>
        <fullName evidence="4">Endonuclease/exonuclease/phosphatase family protein</fullName>
    </submittedName>
</protein>
<keyword evidence="4" id="KW-0540">Nuclease</keyword>
<dbReference type="GO" id="GO:0004519">
    <property type="term" value="F:endonuclease activity"/>
    <property type="evidence" value="ECO:0007669"/>
    <property type="project" value="UniProtKB-KW"/>
</dbReference>
<evidence type="ECO:0000313" key="5">
    <source>
        <dbReference type="Proteomes" id="UP001058016"/>
    </source>
</evidence>
<dbReference type="InterPro" id="IPR051547">
    <property type="entry name" value="TDP2-like"/>
</dbReference>
<evidence type="ECO:0000256" key="1">
    <source>
        <dbReference type="ARBA" id="ARBA00022801"/>
    </source>
</evidence>